<dbReference type="AlphaFoldDB" id="A0A2N5SGJ1"/>
<keyword evidence="2" id="KW-1185">Reference proteome</keyword>
<proteinExistence type="predicted"/>
<accession>A0A2N5SGJ1</accession>
<name>A0A2N5SGJ1_9BASI</name>
<comment type="caution">
    <text evidence="1">The sequence shown here is derived from an EMBL/GenBank/DDBJ whole genome shotgun (WGS) entry which is preliminary data.</text>
</comment>
<dbReference type="Proteomes" id="UP000235388">
    <property type="component" value="Unassembled WGS sequence"/>
</dbReference>
<sequence length="120" mass="13203">MRLNKTKQNRQNDFNLISAVFSGLRSINPTVLRLSHHCRSAYQVSSISSINSATGLSTLKLVDALCVLLHTLFSLFDPAPVTPHPHIISPYCLVAVPYCGLTPSTWISSSPSFVRSLLQH</sequence>
<evidence type="ECO:0000313" key="2">
    <source>
        <dbReference type="Proteomes" id="UP000235388"/>
    </source>
</evidence>
<protein>
    <submittedName>
        <fullName evidence="1">Uncharacterized protein</fullName>
    </submittedName>
</protein>
<gene>
    <name evidence="1" type="ORF">PCANC_18316</name>
</gene>
<reference evidence="1 2" key="1">
    <citation type="submission" date="2017-11" db="EMBL/GenBank/DDBJ databases">
        <title>De novo assembly and phasing of dikaryotic genomes from two isolates of Puccinia coronata f. sp. avenae, the causal agent of oat crown rust.</title>
        <authorList>
            <person name="Miller M.E."/>
            <person name="Zhang Y."/>
            <person name="Omidvar V."/>
            <person name="Sperschneider J."/>
            <person name="Schwessinger B."/>
            <person name="Raley C."/>
            <person name="Palmer J.M."/>
            <person name="Garnica D."/>
            <person name="Upadhyaya N."/>
            <person name="Rathjen J."/>
            <person name="Taylor J.M."/>
            <person name="Park R.F."/>
            <person name="Dodds P.N."/>
            <person name="Hirsch C.D."/>
            <person name="Kianian S.F."/>
            <person name="Figueroa M."/>
        </authorList>
    </citation>
    <scope>NUCLEOTIDE SEQUENCE [LARGE SCALE GENOMIC DNA]</scope>
    <source>
        <strain evidence="1">12NC29</strain>
    </source>
</reference>
<dbReference type="EMBL" id="PGCJ01000986">
    <property type="protein sequence ID" value="PLW12329.1"/>
    <property type="molecule type" value="Genomic_DNA"/>
</dbReference>
<organism evidence="1 2">
    <name type="scientific">Puccinia coronata f. sp. avenae</name>
    <dbReference type="NCBI Taxonomy" id="200324"/>
    <lineage>
        <taxon>Eukaryota</taxon>
        <taxon>Fungi</taxon>
        <taxon>Dikarya</taxon>
        <taxon>Basidiomycota</taxon>
        <taxon>Pucciniomycotina</taxon>
        <taxon>Pucciniomycetes</taxon>
        <taxon>Pucciniales</taxon>
        <taxon>Pucciniaceae</taxon>
        <taxon>Puccinia</taxon>
    </lineage>
</organism>
<evidence type="ECO:0000313" key="1">
    <source>
        <dbReference type="EMBL" id="PLW12329.1"/>
    </source>
</evidence>